<gene>
    <name evidence="2" type="ORF">CYLTODRAFT_490985</name>
</gene>
<feature type="region of interest" description="Disordered" evidence="1">
    <location>
        <begin position="92"/>
        <end position="140"/>
    </location>
</feature>
<dbReference type="EMBL" id="KN880537">
    <property type="protein sequence ID" value="KIY67024.1"/>
    <property type="molecule type" value="Genomic_DNA"/>
</dbReference>
<feature type="compositionally biased region" description="Acidic residues" evidence="1">
    <location>
        <begin position="114"/>
        <end position="129"/>
    </location>
</feature>
<dbReference type="Proteomes" id="UP000054007">
    <property type="component" value="Unassembled WGS sequence"/>
</dbReference>
<feature type="compositionally biased region" description="Basic and acidic residues" evidence="1">
    <location>
        <begin position="207"/>
        <end position="222"/>
    </location>
</feature>
<protein>
    <submittedName>
        <fullName evidence="2">Uncharacterized protein</fullName>
    </submittedName>
</protein>
<evidence type="ECO:0000313" key="3">
    <source>
        <dbReference type="Proteomes" id="UP000054007"/>
    </source>
</evidence>
<feature type="region of interest" description="Disordered" evidence="1">
    <location>
        <begin position="196"/>
        <end position="233"/>
    </location>
</feature>
<dbReference type="AlphaFoldDB" id="A0A0D7BA37"/>
<evidence type="ECO:0000256" key="1">
    <source>
        <dbReference type="SAM" id="MobiDB-lite"/>
    </source>
</evidence>
<reference evidence="2 3" key="1">
    <citation type="journal article" date="2015" name="Fungal Genet. Biol.">
        <title>Evolution of novel wood decay mechanisms in Agaricales revealed by the genome sequences of Fistulina hepatica and Cylindrobasidium torrendii.</title>
        <authorList>
            <person name="Floudas D."/>
            <person name="Held B.W."/>
            <person name="Riley R."/>
            <person name="Nagy L.G."/>
            <person name="Koehler G."/>
            <person name="Ransdell A.S."/>
            <person name="Younus H."/>
            <person name="Chow J."/>
            <person name="Chiniquy J."/>
            <person name="Lipzen A."/>
            <person name="Tritt A."/>
            <person name="Sun H."/>
            <person name="Haridas S."/>
            <person name="LaButti K."/>
            <person name="Ohm R.A."/>
            <person name="Kues U."/>
            <person name="Blanchette R.A."/>
            <person name="Grigoriev I.V."/>
            <person name="Minto R.E."/>
            <person name="Hibbett D.S."/>
        </authorList>
    </citation>
    <scope>NUCLEOTIDE SEQUENCE [LARGE SCALE GENOMIC DNA]</scope>
    <source>
        <strain evidence="2 3">FP15055 ss-10</strain>
    </source>
</reference>
<evidence type="ECO:0000313" key="2">
    <source>
        <dbReference type="EMBL" id="KIY67024.1"/>
    </source>
</evidence>
<organism evidence="2 3">
    <name type="scientific">Cylindrobasidium torrendii FP15055 ss-10</name>
    <dbReference type="NCBI Taxonomy" id="1314674"/>
    <lineage>
        <taxon>Eukaryota</taxon>
        <taxon>Fungi</taxon>
        <taxon>Dikarya</taxon>
        <taxon>Basidiomycota</taxon>
        <taxon>Agaricomycotina</taxon>
        <taxon>Agaricomycetes</taxon>
        <taxon>Agaricomycetidae</taxon>
        <taxon>Agaricales</taxon>
        <taxon>Marasmiineae</taxon>
        <taxon>Physalacriaceae</taxon>
        <taxon>Cylindrobasidium</taxon>
    </lineage>
</organism>
<sequence>MSSSPRLELCTSATNLIISHCSSETSIGKTRRRSNATASTYVLQPSAQTNTTLKVYNVSRIRVAITDSSHISSNCGGADTEDAQDEDTVPHINPGGYLSKHQPPVEVSRHDAEAGYDGDEESDEEDNEDNFFKTPSMNWTPPTATTTLTIYEEAESKSDPALRPARLLELAAIPEWEVPGVDFATELEKWRVARSVRDEDEETVFSDSDKENEAPGSDKENVFPDESDKENIPVERPSCTLVDSDDEDDGVFLPVHLPSIVTDVPTPLDAHFSQEDFAGDKTIVEGHSVTDLEGGDLAEFLSASFAEVLEPLAISGRKRAASNDVDLEKNDSEDGEDASLRQFKKLRLVAAC</sequence>
<accession>A0A0D7BA37</accession>
<keyword evidence="3" id="KW-1185">Reference proteome</keyword>
<name>A0A0D7BA37_9AGAR</name>
<proteinExistence type="predicted"/>